<comment type="caution">
    <text evidence="2">The sequence shown here is derived from an EMBL/GenBank/DDBJ whole genome shotgun (WGS) entry which is preliminary data.</text>
</comment>
<dbReference type="EMBL" id="JAUFQS010000005">
    <property type="protein sequence ID" value="MDN3687397.1"/>
    <property type="molecule type" value="Genomic_DNA"/>
</dbReference>
<sequence>MRRLIINQIENYKSQILFMNFIYALLNTISLVLLAIIFEKILISENAGNDSYLQYLQALGAILAPYITFVAKGFLFPMWRKIDTLFHLFFKSTYSEEEMKIIYDKD</sequence>
<accession>A0ABT8C5M4</accession>
<evidence type="ECO:0000313" key="3">
    <source>
        <dbReference type="Proteomes" id="UP001236663"/>
    </source>
</evidence>
<dbReference type="Proteomes" id="UP001236663">
    <property type="component" value="Unassembled WGS sequence"/>
</dbReference>
<keyword evidence="1" id="KW-0472">Membrane</keyword>
<name>A0ABT8C5M4_9BACT</name>
<reference evidence="3" key="1">
    <citation type="journal article" date="2019" name="Int. J. Syst. Evol. Microbiol.">
        <title>The Global Catalogue of Microorganisms (GCM) 10K type strain sequencing project: providing services to taxonomists for standard genome sequencing and annotation.</title>
        <authorList>
            <consortium name="The Broad Institute Genomics Platform"/>
            <consortium name="The Broad Institute Genome Sequencing Center for Infectious Disease"/>
            <person name="Wu L."/>
            <person name="Ma J."/>
        </authorList>
    </citation>
    <scope>NUCLEOTIDE SEQUENCE [LARGE SCALE GENOMIC DNA]</scope>
    <source>
        <strain evidence="3">CECT 7706</strain>
    </source>
</reference>
<keyword evidence="1" id="KW-0812">Transmembrane</keyword>
<feature type="transmembrane region" description="Helical" evidence="1">
    <location>
        <begin position="55"/>
        <end position="75"/>
    </location>
</feature>
<evidence type="ECO:0000256" key="1">
    <source>
        <dbReference type="SAM" id="Phobius"/>
    </source>
</evidence>
<evidence type="ECO:0000313" key="2">
    <source>
        <dbReference type="EMBL" id="MDN3687397.1"/>
    </source>
</evidence>
<dbReference type="RefSeq" id="WP_163386660.1">
    <property type="nucleotide sequence ID" value="NZ_JAUFQS010000005.1"/>
</dbReference>
<organism evidence="2 3">
    <name type="scientific">Cyclobacterium jeungdonense</name>
    <dbReference type="NCBI Taxonomy" id="708087"/>
    <lineage>
        <taxon>Bacteria</taxon>
        <taxon>Pseudomonadati</taxon>
        <taxon>Bacteroidota</taxon>
        <taxon>Cytophagia</taxon>
        <taxon>Cytophagales</taxon>
        <taxon>Cyclobacteriaceae</taxon>
        <taxon>Cyclobacterium</taxon>
    </lineage>
</organism>
<keyword evidence="3" id="KW-1185">Reference proteome</keyword>
<protein>
    <submittedName>
        <fullName evidence="2">Uncharacterized protein</fullName>
    </submittedName>
</protein>
<proteinExistence type="predicted"/>
<keyword evidence="1" id="KW-1133">Transmembrane helix</keyword>
<feature type="transmembrane region" description="Helical" evidence="1">
    <location>
        <begin position="21"/>
        <end position="43"/>
    </location>
</feature>
<gene>
    <name evidence="2" type="ORF">QWZ15_06135</name>
</gene>